<organism evidence="4 5">
    <name type="scientific">Massilia jejuensis</name>
    <dbReference type="NCBI Taxonomy" id="648894"/>
    <lineage>
        <taxon>Bacteria</taxon>
        <taxon>Pseudomonadati</taxon>
        <taxon>Pseudomonadota</taxon>
        <taxon>Betaproteobacteria</taxon>
        <taxon>Burkholderiales</taxon>
        <taxon>Oxalobacteraceae</taxon>
        <taxon>Telluria group</taxon>
        <taxon>Massilia</taxon>
    </lineage>
</organism>
<dbReference type="RefSeq" id="WP_379717008.1">
    <property type="nucleotide sequence ID" value="NZ_JBHSMS010000011.1"/>
</dbReference>
<dbReference type="PANTHER" id="PTHR44591:SF18">
    <property type="entry name" value="REGULATORY PROTEIN"/>
    <property type="match status" value="1"/>
</dbReference>
<feature type="modified residue" description="4-aspartylphosphate" evidence="2">
    <location>
        <position position="136"/>
    </location>
</feature>
<gene>
    <name evidence="4" type="ORF">ACFPOU_02915</name>
</gene>
<protein>
    <submittedName>
        <fullName evidence="4">Response regulator</fullName>
    </submittedName>
</protein>
<evidence type="ECO:0000256" key="2">
    <source>
        <dbReference type="PROSITE-ProRule" id="PRU00169"/>
    </source>
</evidence>
<name>A0ABW0PCI4_9BURK</name>
<feature type="domain" description="Response regulatory" evidence="3">
    <location>
        <begin position="85"/>
        <end position="202"/>
    </location>
</feature>
<reference evidence="5" key="1">
    <citation type="journal article" date="2019" name="Int. J. Syst. Evol. Microbiol.">
        <title>The Global Catalogue of Microorganisms (GCM) 10K type strain sequencing project: providing services to taxonomists for standard genome sequencing and annotation.</title>
        <authorList>
            <consortium name="The Broad Institute Genomics Platform"/>
            <consortium name="The Broad Institute Genome Sequencing Center for Infectious Disease"/>
            <person name="Wu L."/>
            <person name="Ma J."/>
        </authorList>
    </citation>
    <scope>NUCLEOTIDE SEQUENCE [LARGE SCALE GENOMIC DNA]</scope>
    <source>
        <strain evidence="5">CCUG 38813</strain>
    </source>
</reference>
<dbReference type="Gene3D" id="3.40.50.2300">
    <property type="match status" value="1"/>
</dbReference>
<dbReference type="SMART" id="SM00448">
    <property type="entry name" value="REC"/>
    <property type="match status" value="1"/>
</dbReference>
<sequence>MHKSDSDSDLAYNAAEFCSTKDAARLLGVSHRTVQLWVENGALQAWKTAGGHRRITVASVHKLVNERRGISAGAAAAPAAPAVKKLLLVDDDHTLLRLYELEIAGWNLPVTVVKAQDGFEALIRIGEQRPDILVSDLSMPGMDGFRMIRTLRADASSVNMAVIVVSGLDRTTIDSIGLPDDIPVFPKPVPFNQLRAAVEQALSGPADTI</sequence>
<evidence type="ECO:0000259" key="3">
    <source>
        <dbReference type="PROSITE" id="PS50110"/>
    </source>
</evidence>
<dbReference type="SUPFAM" id="SSF46955">
    <property type="entry name" value="Putative DNA-binding domain"/>
    <property type="match status" value="1"/>
</dbReference>
<keyword evidence="1 2" id="KW-0597">Phosphoprotein</keyword>
<evidence type="ECO:0000313" key="5">
    <source>
        <dbReference type="Proteomes" id="UP001596031"/>
    </source>
</evidence>
<dbReference type="SUPFAM" id="SSF52172">
    <property type="entry name" value="CheY-like"/>
    <property type="match status" value="1"/>
</dbReference>
<dbReference type="Pfam" id="PF00072">
    <property type="entry name" value="Response_reg"/>
    <property type="match status" value="1"/>
</dbReference>
<comment type="caution">
    <text evidence="4">The sequence shown here is derived from an EMBL/GenBank/DDBJ whole genome shotgun (WGS) entry which is preliminary data.</text>
</comment>
<dbReference type="InterPro" id="IPR011006">
    <property type="entry name" value="CheY-like_superfamily"/>
</dbReference>
<evidence type="ECO:0000313" key="4">
    <source>
        <dbReference type="EMBL" id="MFC5510078.1"/>
    </source>
</evidence>
<dbReference type="InterPro" id="IPR010093">
    <property type="entry name" value="SinI_DNA-bd"/>
</dbReference>
<proteinExistence type="predicted"/>
<dbReference type="PANTHER" id="PTHR44591">
    <property type="entry name" value="STRESS RESPONSE REGULATOR PROTEIN 1"/>
    <property type="match status" value="1"/>
</dbReference>
<dbReference type="CDD" id="cd04762">
    <property type="entry name" value="HTH_MerR-trunc"/>
    <property type="match status" value="1"/>
</dbReference>
<dbReference type="Pfam" id="PF12728">
    <property type="entry name" value="HTH_17"/>
    <property type="match status" value="1"/>
</dbReference>
<dbReference type="InterPro" id="IPR041657">
    <property type="entry name" value="HTH_17"/>
</dbReference>
<keyword evidence="5" id="KW-1185">Reference proteome</keyword>
<accession>A0ABW0PCI4</accession>
<evidence type="ECO:0000256" key="1">
    <source>
        <dbReference type="ARBA" id="ARBA00022553"/>
    </source>
</evidence>
<dbReference type="Gene3D" id="1.10.1660.10">
    <property type="match status" value="1"/>
</dbReference>
<dbReference type="PROSITE" id="PS50110">
    <property type="entry name" value="RESPONSE_REGULATORY"/>
    <property type="match status" value="1"/>
</dbReference>
<dbReference type="InterPro" id="IPR050595">
    <property type="entry name" value="Bact_response_regulator"/>
</dbReference>
<dbReference type="NCBIfam" id="TIGR01764">
    <property type="entry name" value="excise"/>
    <property type="match status" value="1"/>
</dbReference>
<dbReference type="InterPro" id="IPR009061">
    <property type="entry name" value="DNA-bd_dom_put_sf"/>
</dbReference>
<dbReference type="InterPro" id="IPR001789">
    <property type="entry name" value="Sig_transdc_resp-reg_receiver"/>
</dbReference>
<dbReference type="EMBL" id="JBHSMS010000011">
    <property type="protein sequence ID" value="MFC5510078.1"/>
    <property type="molecule type" value="Genomic_DNA"/>
</dbReference>
<dbReference type="Proteomes" id="UP001596031">
    <property type="component" value="Unassembled WGS sequence"/>
</dbReference>